<evidence type="ECO:0000256" key="2">
    <source>
        <dbReference type="ARBA" id="ARBA00022618"/>
    </source>
</evidence>
<feature type="compositionally biased region" description="Basic and acidic residues" evidence="6">
    <location>
        <begin position="1145"/>
        <end position="1163"/>
    </location>
</feature>
<protein>
    <submittedName>
        <fullName evidence="7">Uncharacterized protein</fullName>
    </submittedName>
</protein>
<evidence type="ECO:0000256" key="4">
    <source>
        <dbReference type="ARBA" id="ARBA00023242"/>
    </source>
</evidence>
<evidence type="ECO:0000256" key="1">
    <source>
        <dbReference type="ARBA" id="ARBA00004123"/>
    </source>
</evidence>
<dbReference type="SUPFAM" id="SSF48371">
    <property type="entry name" value="ARM repeat"/>
    <property type="match status" value="2"/>
</dbReference>
<proteinExistence type="predicted"/>
<dbReference type="InterPro" id="IPR016024">
    <property type="entry name" value="ARM-type_fold"/>
</dbReference>
<dbReference type="GO" id="GO:0051301">
    <property type="term" value="P:cell division"/>
    <property type="evidence" value="ECO:0007669"/>
    <property type="project" value="UniProtKB-KW"/>
</dbReference>
<dbReference type="PANTHER" id="PTHR12663:SF0">
    <property type="entry name" value="PRECOCIOUS DISSOCIATION OF SISTERS 5, ISOFORM A"/>
    <property type="match status" value="1"/>
</dbReference>
<sequence length="1265" mass="142419">MAPNTRRGANNAKKLKFQEKLSSKGVTTDALLKKLKTLHQQLAALDQVEEGENVELSSLNTARTELISMSLLLHKDRGVKAYTACCLADILRLYAPTAPYTHRELRDIFQFFFRQLSSGLKGPEEPYFNEYFHLLESLANVKSVVLVCDLPSTEADELLHEIFKDLFTIVKRDISKKVELYMASILSALIDESNSLPSDVLEILMSQFVEKNAQADQPAYRLAVQVCNASADRLQRHVCQYFGDLLTSSMEEDQEEDVDNIRTTHELVKRLYHSCPAVLHSVIPILEAELKSDSSNHRLTATQTLGEMYADKNGPDLYRKYPSTWTAWSGRKLDEAVAVRLKCVDAVPSLLANLPEAREQLEELLRTKFLDPDEKVRAAACKVYSHLDYEAALHHVSEEQLKHVAERGLDKKASVRYQALNSVGRLYSLAYPEIDNNEPAAKKHFAWIPDHILNITPTSAEIRALVEQILFEYILPLPSISTSSSSKDKEIDEVAWTDRLLTTMIYLSPKNVDTLFSLSGLKQIRPSLYDYYLELCIKNNGGIIDQDEEVTVKKLNTSIKQLAGSFPDPVKAAEDFYTFAKLNENRLYKLLKTYMDPQTDLKTLVKSYAEFVKRVEQLSSGILPTMTIFLRRAGYSIINQSSIPTLLKRIEKGQDSSSSKAKHAAAQAEKILALVSKYAPALYKSRIGELSKAIADESKGALVEAALMALANVIKWDEKLSTTLDKKANERIMKFALGSDWRRAKFAARYLAFSKNKDLLCAEVIESIATAMEEDSADKKKKQPPSISVAHVAALVQLARFAPDAFEQKSDVIMTYLVKRVLMIPSPVNPDDPDPEEEWLENADVPDELRRKVLALKVCRNRCLAHATSEKALEIATPVLKLFATLLEHEGSLNMPVEEDPKFKSRLRLQAGVSLLHLSTLDLFATAMSPKFLHLACLIQDACFNVRQVFLSKLLLLLQSRRLPPRYNVIPFLTVLDPEPETKVMASQYVVNAKTRLSAAARLEYLESIFIRLLHLLAHHPDFGVSQEELMDMATYVQFYIDLVATADNVSLLYHLAQKGKTVRDPESHSRSQNFYVMCELAQYLVKARAQDKSWPLPSYPPDKVKLPGDILRALPSAEAANKIVKTVYLPAEAPEWLNERFKLGGAKERKEKKERERKERPPAKRKTAPTKSNGHAKRKKRRSSADDDDDEEEDVVDSDAGSDVDMADGTTSPSRRLPRKSDGQQTRAERLTARTQAKERLSLGNNSKKADGTPPDDDREQEDG</sequence>
<feature type="compositionally biased region" description="Basic and acidic residues" evidence="6">
    <location>
        <begin position="1220"/>
        <end position="1242"/>
    </location>
</feature>
<dbReference type="GO" id="GO:0000785">
    <property type="term" value="C:chromatin"/>
    <property type="evidence" value="ECO:0007669"/>
    <property type="project" value="TreeGrafter"/>
</dbReference>
<dbReference type="InterPro" id="IPR011989">
    <property type="entry name" value="ARM-like"/>
</dbReference>
<dbReference type="CDD" id="cd19953">
    <property type="entry name" value="PDS5"/>
    <property type="match status" value="1"/>
</dbReference>
<gene>
    <name evidence="7" type="ORF">D9613_008429</name>
</gene>
<evidence type="ECO:0000313" key="8">
    <source>
        <dbReference type="Proteomes" id="UP000521872"/>
    </source>
</evidence>
<dbReference type="AlphaFoldDB" id="A0A8H4VP54"/>
<evidence type="ECO:0000256" key="5">
    <source>
        <dbReference type="ARBA" id="ARBA00023306"/>
    </source>
</evidence>
<accession>A0A8H4VP54</accession>
<feature type="compositionally biased region" description="Acidic residues" evidence="6">
    <location>
        <begin position="1187"/>
        <end position="1207"/>
    </location>
</feature>
<dbReference type="GO" id="GO:0006281">
    <property type="term" value="P:DNA repair"/>
    <property type="evidence" value="ECO:0007669"/>
    <property type="project" value="TreeGrafter"/>
</dbReference>
<feature type="compositionally biased region" description="Basic residues" evidence="6">
    <location>
        <begin position="1164"/>
        <end position="1183"/>
    </location>
</feature>
<dbReference type="Pfam" id="PF20168">
    <property type="entry name" value="PDS5"/>
    <property type="match status" value="1"/>
</dbReference>
<dbReference type="EMBL" id="JAACJL010000031">
    <property type="protein sequence ID" value="KAF4616842.1"/>
    <property type="molecule type" value="Genomic_DNA"/>
</dbReference>
<evidence type="ECO:0000256" key="6">
    <source>
        <dbReference type="SAM" id="MobiDB-lite"/>
    </source>
</evidence>
<organism evidence="7 8">
    <name type="scientific">Agrocybe pediades</name>
    <dbReference type="NCBI Taxonomy" id="84607"/>
    <lineage>
        <taxon>Eukaryota</taxon>
        <taxon>Fungi</taxon>
        <taxon>Dikarya</taxon>
        <taxon>Basidiomycota</taxon>
        <taxon>Agaricomycotina</taxon>
        <taxon>Agaricomycetes</taxon>
        <taxon>Agaricomycetidae</taxon>
        <taxon>Agaricales</taxon>
        <taxon>Agaricineae</taxon>
        <taxon>Strophariaceae</taxon>
        <taxon>Agrocybe</taxon>
    </lineage>
</organism>
<reference evidence="7 8" key="1">
    <citation type="submission" date="2019-12" db="EMBL/GenBank/DDBJ databases">
        <authorList>
            <person name="Floudas D."/>
            <person name="Bentzer J."/>
            <person name="Ahren D."/>
            <person name="Johansson T."/>
            <person name="Persson P."/>
            <person name="Tunlid A."/>
        </authorList>
    </citation>
    <scope>NUCLEOTIDE SEQUENCE [LARGE SCALE GENOMIC DNA]</scope>
    <source>
        <strain evidence="7 8">CBS 102.39</strain>
    </source>
</reference>
<dbReference type="GO" id="GO:0005634">
    <property type="term" value="C:nucleus"/>
    <property type="evidence" value="ECO:0007669"/>
    <property type="project" value="UniProtKB-SubCell"/>
</dbReference>
<dbReference type="Gene3D" id="1.25.10.10">
    <property type="entry name" value="Leucine-rich Repeat Variant"/>
    <property type="match status" value="1"/>
</dbReference>
<name>A0A8H4VP54_9AGAR</name>
<feature type="region of interest" description="Disordered" evidence="6">
    <location>
        <begin position="1145"/>
        <end position="1265"/>
    </location>
</feature>
<comment type="caution">
    <text evidence="7">The sequence shown here is derived from an EMBL/GenBank/DDBJ whole genome shotgun (WGS) entry which is preliminary data.</text>
</comment>
<keyword evidence="5" id="KW-0131">Cell cycle</keyword>
<keyword evidence="3" id="KW-0498">Mitosis</keyword>
<keyword evidence="2" id="KW-0132">Cell division</keyword>
<keyword evidence="4" id="KW-0539">Nucleus</keyword>
<evidence type="ECO:0000256" key="3">
    <source>
        <dbReference type="ARBA" id="ARBA00022776"/>
    </source>
</evidence>
<dbReference type="InterPro" id="IPR039776">
    <property type="entry name" value="Pds5"/>
</dbReference>
<dbReference type="PANTHER" id="PTHR12663">
    <property type="entry name" value="ANDROGEN INDUCED INHIBITOR OF PROLIFERATION AS3 / PDS5-RELATED"/>
    <property type="match status" value="1"/>
</dbReference>
<dbReference type="Proteomes" id="UP000521872">
    <property type="component" value="Unassembled WGS sequence"/>
</dbReference>
<evidence type="ECO:0000313" key="7">
    <source>
        <dbReference type="EMBL" id="KAF4616842.1"/>
    </source>
</evidence>
<dbReference type="GO" id="GO:0007064">
    <property type="term" value="P:mitotic sister chromatid cohesion"/>
    <property type="evidence" value="ECO:0007669"/>
    <property type="project" value="InterPro"/>
</dbReference>
<feature type="compositionally biased region" description="Acidic residues" evidence="6">
    <location>
        <begin position="1255"/>
        <end position="1265"/>
    </location>
</feature>
<comment type="subcellular location">
    <subcellularLocation>
        <location evidence="1">Nucleus</location>
    </subcellularLocation>
</comment>
<keyword evidence="8" id="KW-1185">Reference proteome</keyword>